<feature type="non-terminal residue" evidence="1">
    <location>
        <position position="1"/>
    </location>
</feature>
<name>A0A2M7S7V8_9BACT</name>
<accession>A0A2M7S7V8</accession>
<dbReference type="Proteomes" id="UP000229307">
    <property type="component" value="Unassembled WGS sequence"/>
</dbReference>
<reference evidence="2" key="1">
    <citation type="submission" date="2017-09" db="EMBL/GenBank/DDBJ databases">
        <title>Depth-based differentiation of microbial function through sediment-hosted aquifers and enrichment of novel symbionts in the deep terrestrial subsurface.</title>
        <authorList>
            <person name="Probst A.J."/>
            <person name="Ladd B."/>
            <person name="Jarett J.K."/>
            <person name="Geller-Mcgrath D.E."/>
            <person name="Sieber C.M.K."/>
            <person name="Emerson J.B."/>
            <person name="Anantharaman K."/>
            <person name="Thomas B.C."/>
            <person name="Malmstrom R."/>
            <person name="Stieglmeier M."/>
            <person name="Klingl A."/>
            <person name="Woyke T."/>
            <person name="Ryan C.M."/>
            <person name="Banfield J.F."/>
        </authorList>
    </citation>
    <scope>NUCLEOTIDE SEQUENCE [LARGE SCALE GENOMIC DNA]</scope>
</reference>
<proteinExistence type="predicted"/>
<dbReference type="EMBL" id="PFMR01000250">
    <property type="protein sequence ID" value="PIZ15622.1"/>
    <property type="molecule type" value="Genomic_DNA"/>
</dbReference>
<protein>
    <submittedName>
        <fullName evidence="1">Uncharacterized protein</fullName>
    </submittedName>
</protein>
<sequence length="580" mass="65482">SGTYIHHWKDYNLINETSYFGNVKDDAPGTITLRFSDDSPQDGYGAQLWDLQYSVDGGAYTAVTLVPVPMEANGASLFECVIPVPANAKGVKFSISVANDYKIEIKSDKAGYATMLRAPGNPKDDIAQQVTYNYGLSSASDMIAVTADGTVYGANVSVECDFNNQYRKFPTKDGERDLAMYPVFYVKADRKIDFTGLKFIDNKLSVSGDYFFTHPSFSSPNWSTPFEGFTYVDDNDDYDWYYDKTGRCGGSGTSNPVPTYHIAYDRDSDNVGDWEQDMMLFIVDPPKFWIGNDRNNNGTADVYEDDDLPDYPVKLDRHGFGFNLNYPLLKDVELNGGYDYFTEAFGDKKTTNLFLTTKYSAKVSNLGEILIWHNIKKVEDNLADDLVELKSSDSAYDVFSGKDLLAFEDSLLNNFYIETKYNGFTGLTVSNKFRYDYNYQFTDTRSVRWAGLITNAAYDYKPTKLFTLTPQWKCWVEKGSSSPYSSLYLSERQTNAFLLKAVYKLFDKTTFTAGVQYKLVRLPLESVNDYDGLTIAAQLVSKAGSYPLILGYVRNMTYNMADASLNGKEETIFLKIYSPR</sequence>
<comment type="caution">
    <text evidence="1">The sequence shown here is derived from an EMBL/GenBank/DDBJ whole genome shotgun (WGS) entry which is preliminary data.</text>
</comment>
<evidence type="ECO:0000313" key="2">
    <source>
        <dbReference type="Proteomes" id="UP000229307"/>
    </source>
</evidence>
<dbReference type="AlphaFoldDB" id="A0A2M7S7V8"/>
<organism evidence="1 2">
    <name type="scientific">Candidatus Desantisbacteria bacterium CG_4_10_14_0_8_um_filter_48_22</name>
    <dbReference type="NCBI Taxonomy" id="1974543"/>
    <lineage>
        <taxon>Bacteria</taxon>
        <taxon>Candidatus Desantisiibacteriota</taxon>
    </lineage>
</organism>
<evidence type="ECO:0000313" key="1">
    <source>
        <dbReference type="EMBL" id="PIZ15622.1"/>
    </source>
</evidence>
<gene>
    <name evidence="1" type="ORF">COY52_09260</name>
</gene>